<proteinExistence type="predicted"/>
<dbReference type="AlphaFoldDB" id="A0AAE5RWP6"/>
<gene>
    <name evidence="1" type="ORF">CPJ18_11035</name>
</gene>
<sequence length="125" mass="13501">MRAADTSIATAIAAFPDRDAIVTSLCEAADWLEKAVSGASAQFISLHGHRITRKRQEVDAAILNAAEIFERAFEQPSTISSGATSTLTVELGEGGTRVDVETTLALPQEVAYRKLQWTATRRVPE</sequence>
<protein>
    <submittedName>
        <fullName evidence="1">Uncharacterized protein</fullName>
    </submittedName>
</protein>
<organism evidence="1 2">
    <name type="scientific">Agrobacterium rosae</name>
    <dbReference type="NCBI Taxonomy" id="1972867"/>
    <lineage>
        <taxon>Bacteria</taxon>
        <taxon>Pseudomonadati</taxon>
        <taxon>Pseudomonadota</taxon>
        <taxon>Alphaproteobacteria</taxon>
        <taxon>Hyphomicrobiales</taxon>
        <taxon>Rhizobiaceae</taxon>
        <taxon>Rhizobium/Agrobacterium group</taxon>
        <taxon>Agrobacterium</taxon>
    </lineage>
</organism>
<name>A0AAE5RWP6_9HYPH</name>
<dbReference type="Proteomes" id="UP000237447">
    <property type="component" value="Unassembled WGS sequence"/>
</dbReference>
<accession>A0AAE5RWP6</accession>
<evidence type="ECO:0000313" key="2">
    <source>
        <dbReference type="Proteomes" id="UP000237447"/>
    </source>
</evidence>
<evidence type="ECO:0000313" key="1">
    <source>
        <dbReference type="EMBL" id="POO51104.1"/>
    </source>
</evidence>
<comment type="caution">
    <text evidence="1">The sequence shown here is derived from an EMBL/GenBank/DDBJ whole genome shotgun (WGS) entry which is preliminary data.</text>
</comment>
<dbReference type="EMBL" id="NXEJ01000006">
    <property type="protein sequence ID" value="POO51104.1"/>
    <property type="molecule type" value="Genomic_DNA"/>
</dbReference>
<reference evidence="1 2" key="1">
    <citation type="journal article" date="2018" name="Syst. Appl. Microbiol.">
        <title>Agrobacterium rosae sp. nov., isolated from galls on different agricultural crops.</title>
        <authorList>
            <person name="Kuzmanovic N."/>
            <person name="Pulawska J."/>
            <person name="Smalla K."/>
            <person name="Nesme X."/>
        </authorList>
    </citation>
    <scope>NUCLEOTIDE SEQUENCE [LARGE SCALE GENOMIC DNA]</scope>
    <source>
        <strain evidence="1 2">NCPPB 1650</strain>
    </source>
</reference>